<dbReference type="Gene3D" id="1.20.1070.10">
    <property type="entry name" value="Rhodopsin 7-helix transmembrane proteins"/>
    <property type="match status" value="1"/>
</dbReference>
<feature type="transmembrane region" description="Helical" evidence="6">
    <location>
        <begin position="709"/>
        <end position="728"/>
    </location>
</feature>
<dbReference type="CDD" id="cd13952">
    <property type="entry name" value="7tm_classB"/>
    <property type="match status" value="1"/>
</dbReference>
<evidence type="ECO:0000256" key="5">
    <source>
        <dbReference type="SAM" id="MobiDB-lite"/>
    </source>
</evidence>
<comment type="caution">
    <text evidence="8">The sequence shown here is derived from an EMBL/GenBank/DDBJ whole genome shotgun (WGS) entry which is preliminary data.</text>
</comment>
<feature type="compositionally biased region" description="Low complexity" evidence="5">
    <location>
        <begin position="960"/>
        <end position="987"/>
    </location>
</feature>
<dbReference type="AlphaFoldDB" id="A0AAW0TL81"/>
<feature type="compositionally biased region" description="Acidic residues" evidence="5">
    <location>
        <begin position="292"/>
        <end position="308"/>
    </location>
</feature>
<dbReference type="InterPro" id="IPR046338">
    <property type="entry name" value="GAIN_dom_sf"/>
</dbReference>
<evidence type="ECO:0000313" key="8">
    <source>
        <dbReference type="EMBL" id="KAK8388235.1"/>
    </source>
</evidence>
<dbReference type="GO" id="GO:0005886">
    <property type="term" value="C:plasma membrane"/>
    <property type="evidence" value="ECO:0007669"/>
    <property type="project" value="TreeGrafter"/>
</dbReference>
<evidence type="ECO:0000256" key="6">
    <source>
        <dbReference type="SAM" id="Phobius"/>
    </source>
</evidence>
<feature type="transmembrane region" description="Helical" evidence="6">
    <location>
        <begin position="824"/>
        <end position="846"/>
    </location>
</feature>
<comment type="subcellular location">
    <subcellularLocation>
        <location evidence="1">Membrane</location>
        <topology evidence="1">Multi-pass membrane protein</topology>
    </subcellularLocation>
</comment>
<feature type="transmembrane region" description="Helical" evidence="6">
    <location>
        <begin position="783"/>
        <end position="804"/>
    </location>
</feature>
<dbReference type="PANTHER" id="PTHR12011">
    <property type="entry name" value="ADHESION G-PROTEIN COUPLED RECEPTOR"/>
    <property type="match status" value="1"/>
</dbReference>
<dbReference type="InterPro" id="IPR017981">
    <property type="entry name" value="GPCR_2-like_7TM"/>
</dbReference>
<feature type="transmembrane region" description="Helical" evidence="6">
    <location>
        <begin position="748"/>
        <end position="771"/>
    </location>
</feature>
<name>A0AAW0TL81_SCYPA</name>
<proteinExistence type="predicted"/>
<organism evidence="8 9">
    <name type="scientific">Scylla paramamosain</name>
    <name type="common">Mud crab</name>
    <dbReference type="NCBI Taxonomy" id="85552"/>
    <lineage>
        <taxon>Eukaryota</taxon>
        <taxon>Metazoa</taxon>
        <taxon>Ecdysozoa</taxon>
        <taxon>Arthropoda</taxon>
        <taxon>Crustacea</taxon>
        <taxon>Multicrustacea</taxon>
        <taxon>Malacostraca</taxon>
        <taxon>Eumalacostraca</taxon>
        <taxon>Eucarida</taxon>
        <taxon>Decapoda</taxon>
        <taxon>Pleocyemata</taxon>
        <taxon>Brachyura</taxon>
        <taxon>Eubrachyura</taxon>
        <taxon>Portunoidea</taxon>
        <taxon>Portunidae</taxon>
        <taxon>Portuninae</taxon>
        <taxon>Scylla</taxon>
    </lineage>
</organism>
<dbReference type="EMBL" id="JARAKH010000029">
    <property type="protein sequence ID" value="KAK8388235.1"/>
    <property type="molecule type" value="Genomic_DNA"/>
</dbReference>
<accession>A0AAW0TL81</accession>
<dbReference type="PROSITE" id="PS50261">
    <property type="entry name" value="G_PROTEIN_RECEP_F2_4"/>
    <property type="match status" value="1"/>
</dbReference>
<reference evidence="8 9" key="1">
    <citation type="submission" date="2023-03" db="EMBL/GenBank/DDBJ databases">
        <title>High-quality genome of Scylla paramamosain provides insights in environmental adaptation.</title>
        <authorList>
            <person name="Zhang L."/>
        </authorList>
    </citation>
    <scope>NUCLEOTIDE SEQUENCE [LARGE SCALE GENOMIC DNA]</scope>
    <source>
        <strain evidence="8">LZ_2023a</strain>
        <tissue evidence="8">Muscle</tissue>
    </source>
</reference>
<dbReference type="Proteomes" id="UP001487740">
    <property type="component" value="Unassembled WGS sequence"/>
</dbReference>
<keyword evidence="4 6" id="KW-0472">Membrane</keyword>
<dbReference type="Gene3D" id="2.60.120.200">
    <property type="match status" value="1"/>
</dbReference>
<dbReference type="GO" id="GO:0004930">
    <property type="term" value="F:G protein-coupled receptor activity"/>
    <property type="evidence" value="ECO:0007669"/>
    <property type="project" value="InterPro"/>
</dbReference>
<keyword evidence="3 6" id="KW-1133">Transmembrane helix</keyword>
<dbReference type="Pfam" id="PF00002">
    <property type="entry name" value="7tm_2"/>
    <property type="match status" value="1"/>
</dbReference>
<sequence length="1011" mass="112260">MPPTDVFTQRYVNTTTKHYGDLQDLMTAYNITDNRQIVAGPLGFGNAVQLDKSRKQCLIIQDTEDTKDNTYDPSLATEGFSLSLWIKSEYTEQEFFDAKFYDKYLKECFVSTGGDTMGHKGFTIYQQGIFLIAEVSTGSQYWQVMVPGAVPHDKWTNVGVRWAATVGLELAVNSDIKSMMKHPRTTTASTDTPVLETTIGCCRNHDSETQSLFLYDGFSDVEVDEYSLWDRYLGGNDTIYFLGGYVGEPAYFTPDIFKSLLQSTDLEKPEQRAMAVEVLKGYMTHIEAQEKGDEDYEEYAEGEEEEAVDAQNPNTTAADGAAAASKSQQFQDLVSITMQLSQNSGLEDDILFMAGKLLKPKHRKDWKKLAEQEDGISAMEFASHLEKFILNSGLAHARSDRPSPRIAAAYDGVCVQLNVITVKDLVGPSEDFATPIQLESDANEEAWTKCNDHVEIPRDMFTDERCSDRKAVIASFIYTTLHKIQGHPLPVTAGKLNPKVENFIDSKVASFRVAVTPVMRASGKVDPAMPPCNPNPLKSKLKSNFHHLSTMQTSRRHLLFHGNLTTSKVSEGATEGQVVVVTERQTGRYEGRWANREVRREKGKQGEKQTRKPELEARRCAWYNPKTGQHGQWEGEQCRVWQSFEGGTKCMCRKQGMYAVVAEMVEPMVVPEEPEWLVVVRYVLYGLSAACLLFFIFVVAFAGDLKEQFHLMGLCLAAYLLAGSIFMVVSDAEEVRTDRHACTAIGTLLHFCYLAAGAWMAMIGHASFRCVTSGIVGGRMKQYGYLSAGMPLVSVGCTYTFFLYDLGNDPRCFISWYDSPKEVFFAPQIIFCGVALFCALVIFFNLHTAAFRNKPSMEDYRSFSLGASLLIVYFSLTWTLAVVTYIDFELDVDFYPVFQILNGLSGVMLLVCLGACSSRFRMVLAGQAKLKLRNSSNRSDGGGGDGGRDTGVLIPPPAASPRRFAPSPRRVAPSPIPSTAPTSLSPLPSRPPSSNTLEVPGVRPRSTASLI</sequence>
<evidence type="ECO:0000256" key="2">
    <source>
        <dbReference type="ARBA" id="ARBA00022692"/>
    </source>
</evidence>
<dbReference type="Gene3D" id="2.60.220.50">
    <property type="match status" value="1"/>
</dbReference>
<gene>
    <name evidence="8" type="ORF">O3P69_020254</name>
</gene>
<protein>
    <recommendedName>
        <fullName evidence="7">G-protein coupled receptors family 2 profile 2 domain-containing protein</fullName>
    </recommendedName>
</protein>
<keyword evidence="9" id="KW-1185">Reference proteome</keyword>
<dbReference type="PANTHER" id="PTHR12011:SF465">
    <property type="entry name" value="GPS DOMAIN-CONTAINING PROTEIN"/>
    <property type="match status" value="1"/>
</dbReference>
<feature type="region of interest" description="Disordered" evidence="5">
    <location>
        <begin position="934"/>
        <end position="1011"/>
    </location>
</feature>
<feature type="transmembrane region" description="Helical" evidence="6">
    <location>
        <begin position="867"/>
        <end position="888"/>
    </location>
</feature>
<evidence type="ECO:0000256" key="3">
    <source>
        <dbReference type="ARBA" id="ARBA00022989"/>
    </source>
</evidence>
<keyword evidence="2 6" id="KW-0812">Transmembrane</keyword>
<evidence type="ECO:0000313" key="9">
    <source>
        <dbReference type="Proteomes" id="UP001487740"/>
    </source>
</evidence>
<feature type="domain" description="G-protein coupled receptors family 2 profile 2" evidence="7">
    <location>
        <begin position="677"/>
        <end position="917"/>
    </location>
</feature>
<evidence type="ECO:0000256" key="4">
    <source>
        <dbReference type="ARBA" id="ARBA00023136"/>
    </source>
</evidence>
<feature type="region of interest" description="Disordered" evidence="5">
    <location>
        <begin position="290"/>
        <end position="322"/>
    </location>
</feature>
<feature type="transmembrane region" description="Helical" evidence="6">
    <location>
        <begin position="682"/>
        <end position="702"/>
    </location>
</feature>
<dbReference type="InterPro" id="IPR013320">
    <property type="entry name" value="ConA-like_dom_sf"/>
</dbReference>
<dbReference type="SUPFAM" id="SSF49899">
    <property type="entry name" value="Concanavalin A-like lectins/glucanases"/>
    <property type="match status" value="1"/>
</dbReference>
<dbReference type="GO" id="GO:0007166">
    <property type="term" value="P:cell surface receptor signaling pathway"/>
    <property type="evidence" value="ECO:0007669"/>
    <property type="project" value="InterPro"/>
</dbReference>
<feature type="transmembrane region" description="Helical" evidence="6">
    <location>
        <begin position="894"/>
        <end position="916"/>
    </location>
</feature>
<dbReference type="InterPro" id="IPR000832">
    <property type="entry name" value="GPCR_2_secretin-like"/>
</dbReference>
<evidence type="ECO:0000259" key="7">
    <source>
        <dbReference type="PROSITE" id="PS50261"/>
    </source>
</evidence>
<evidence type="ECO:0000256" key="1">
    <source>
        <dbReference type="ARBA" id="ARBA00004141"/>
    </source>
</evidence>